<dbReference type="Gene3D" id="3.10.20.90">
    <property type="entry name" value="Phosphatidylinositol 3-kinase Catalytic Subunit, Chain A, domain 1"/>
    <property type="match status" value="1"/>
</dbReference>
<proteinExistence type="predicted"/>
<dbReference type="GO" id="GO:0000774">
    <property type="term" value="F:adenyl-nucleotide exchange factor activity"/>
    <property type="evidence" value="ECO:0007669"/>
    <property type="project" value="TreeGrafter"/>
</dbReference>
<dbReference type="SUPFAM" id="SSF63491">
    <property type="entry name" value="BAG domain"/>
    <property type="match status" value="1"/>
</dbReference>
<feature type="compositionally biased region" description="Gly residues" evidence="3">
    <location>
        <begin position="25"/>
        <end position="44"/>
    </location>
</feature>
<dbReference type="InterPro" id="IPR039773">
    <property type="entry name" value="BAG_chaperone_regulator"/>
</dbReference>
<feature type="domain" description="Ubiquitin-like" evidence="4">
    <location>
        <begin position="71"/>
        <end position="141"/>
    </location>
</feature>
<dbReference type="GO" id="GO:0050821">
    <property type="term" value="P:protein stabilization"/>
    <property type="evidence" value="ECO:0007669"/>
    <property type="project" value="TreeGrafter"/>
</dbReference>
<comment type="function">
    <text evidence="2">Co-chaperone that regulates diverse cellular pathways, such as programmed cell death and stress responses.</text>
</comment>
<accession>A0AAV1E623</accession>
<keyword evidence="6" id="KW-1185">Reference proteome</keyword>
<feature type="compositionally biased region" description="Polar residues" evidence="3">
    <location>
        <begin position="280"/>
        <end position="317"/>
    </location>
</feature>
<sequence>MMRMRTKTPAGGPRLPLPTKSKTSVGGGDVAGGGGGGGGGGSGDGNWEMRPCGMLVQTRSDSDQNRRPPPPTIRVRVKYGSVYHEVTLSSQASFGELKKMLTGPTGLHHEDQKLFYKDKERDSKVFLDTTGVKNKSKIVLIKDSISQEKRYLEMKRAAKLEKATKTISDISLEVDKLAGQVAALESVISKGGKVTENYVVNLIELLMDQLVKLDTILKEVDSKVQMQGKVQVTRVQNCVETLDMLKIKNSIANGNANGSPTKLKEDNKKLSNEHIVQSPVGKQQQSDRNPFNVVPNSSQKQSIPPSRLSIVSRSSPVKPQEGKHSIGITQQPLEQLLQPAMGSPGSGTGSGSSSGRVVITTNWETFDSFPEANTSSNPSGSSTPAAHQPAFNLDLLSI</sequence>
<feature type="region of interest" description="Disordered" evidence="3">
    <location>
        <begin position="275"/>
        <end position="324"/>
    </location>
</feature>
<evidence type="ECO:0000256" key="1">
    <source>
        <dbReference type="ARBA" id="ARBA00023186"/>
    </source>
</evidence>
<evidence type="ECO:0000313" key="6">
    <source>
        <dbReference type="Proteomes" id="UP001161247"/>
    </source>
</evidence>
<dbReference type="Gene3D" id="1.20.58.120">
    <property type="entry name" value="BAG domain"/>
    <property type="match status" value="1"/>
</dbReference>
<dbReference type="SUPFAM" id="SSF54236">
    <property type="entry name" value="Ubiquitin-like"/>
    <property type="match status" value="1"/>
</dbReference>
<dbReference type="AlphaFoldDB" id="A0AAV1E623"/>
<feature type="region of interest" description="Disordered" evidence="3">
    <location>
        <begin position="1"/>
        <end position="50"/>
    </location>
</feature>
<name>A0AAV1E623_OLDCO</name>
<dbReference type="InterPro" id="IPR036533">
    <property type="entry name" value="BAG_dom_sf"/>
</dbReference>
<evidence type="ECO:0000259" key="4">
    <source>
        <dbReference type="PROSITE" id="PS50053"/>
    </source>
</evidence>
<dbReference type="PANTHER" id="PTHR12329">
    <property type="entry name" value="BCL2-ASSOCIATED ATHANOGENE"/>
    <property type="match status" value="1"/>
</dbReference>
<protein>
    <submittedName>
        <fullName evidence="5">OLC1v1015666C1</fullName>
    </submittedName>
</protein>
<keyword evidence="1" id="KW-0143">Chaperone</keyword>
<organism evidence="5 6">
    <name type="scientific">Oldenlandia corymbosa var. corymbosa</name>
    <dbReference type="NCBI Taxonomy" id="529605"/>
    <lineage>
        <taxon>Eukaryota</taxon>
        <taxon>Viridiplantae</taxon>
        <taxon>Streptophyta</taxon>
        <taxon>Embryophyta</taxon>
        <taxon>Tracheophyta</taxon>
        <taxon>Spermatophyta</taxon>
        <taxon>Magnoliopsida</taxon>
        <taxon>eudicotyledons</taxon>
        <taxon>Gunneridae</taxon>
        <taxon>Pentapetalae</taxon>
        <taxon>asterids</taxon>
        <taxon>lamiids</taxon>
        <taxon>Gentianales</taxon>
        <taxon>Rubiaceae</taxon>
        <taxon>Rubioideae</taxon>
        <taxon>Spermacoceae</taxon>
        <taxon>Hedyotis-Oldenlandia complex</taxon>
        <taxon>Oldenlandia</taxon>
    </lineage>
</organism>
<evidence type="ECO:0000256" key="2">
    <source>
        <dbReference type="ARBA" id="ARBA00058673"/>
    </source>
</evidence>
<dbReference type="Pfam" id="PF02179">
    <property type="entry name" value="BAG"/>
    <property type="match status" value="1"/>
</dbReference>
<dbReference type="InterPro" id="IPR029071">
    <property type="entry name" value="Ubiquitin-like_domsf"/>
</dbReference>
<dbReference type="InterPro" id="IPR003103">
    <property type="entry name" value="BAG_domain"/>
</dbReference>
<dbReference type="Proteomes" id="UP001161247">
    <property type="component" value="Chromosome 8"/>
</dbReference>
<dbReference type="GO" id="GO:0051087">
    <property type="term" value="F:protein-folding chaperone binding"/>
    <property type="evidence" value="ECO:0007669"/>
    <property type="project" value="InterPro"/>
</dbReference>
<dbReference type="InterPro" id="IPR000626">
    <property type="entry name" value="Ubiquitin-like_dom"/>
</dbReference>
<evidence type="ECO:0000313" key="5">
    <source>
        <dbReference type="EMBL" id="CAI9114856.1"/>
    </source>
</evidence>
<feature type="compositionally biased region" description="Low complexity" evidence="3">
    <location>
        <begin position="372"/>
        <end position="385"/>
    </location>
</feature>
<dbReference type="CDD" id="cd17054">
    <property type="entry name" value="Ubl_AtBAG1_like"/>
    <property type="match status" value="1"/>
</dbReference>
<dbReference type="PROSITE" id="PS50053">
    <property type="entry name" value="UBIQUITIN_2"/>
    <property type="match status" value="1"/>
</dbReference>
<gene>
    <name evidence="5" type="ORF">OLC1_LOCUS21490</name>
</gene>
<dbReference type="EMBL" id="OX459125">
    <property type="protein sequence ID" value="CAI9114856.1"/>
    <property type="molecule type" value="Genomic_DNA"/>
</dbReference>
<dbReference type="FunFam" id="3.10.20.90:FF:000298">
    <property type="entry name" value="BAG family molecular chaperone regulator 1"/>
    <property type="match status" value="1"/>
</dbReference>
<feature type="region of interest" description="Disordered" evidence="3">
    <location>
        <begin position="361"/>
        <end position="398"/>
    </location>
</feature>
<dbReference type="PANTHER" id="PTHR12329:SF11">
    <property type="entry name" value="BAG FAMILY MOLECULAR CHAPERONE REGULATOR 1"/>
    <property type="match status" value="1"/>
</dbReference>
<reference evidence="5" key="1">
    <citation type="submission" date="2023-03" db="EMBL/GenBank/DDBJ databases">
        <authorList>
            <person name="Julca I."/>
        </authorList>
    </citation>
    <scope>NUCLEOTIDE SEQUENCE</scope>
</reference>
<evidence type="ECO:0000256" key="3">
    <source>
        <dbReference type="SAM" id="MobiDB-lite"/>
    </source>
</evidence>
<dbReference type="GO" id="GO:0005737">
    <property type="term" value="C:cytoplasm"/>
    <property type="evidence" value="ECO:0007669"/>
    <property type="project" value="TreeGrafter"/>
</dbReference>